<name>A0ABY1PXG8_9BACT</name>
<dbReference type="RefSeq" id="WP_283432169.1">
    <property type="nucleotide sequence ID" value="NZ_FXUG01000003.1"/>
</dbReference>
<accession>A0ABY1PXG8</accession>
<reference evidence="1 2" key="1">
    <citation type="submission" date="2017-05" db="EMBL/GenBank/DDBJ databases">
        <authorList>
            <person name="Varghese N."/>
            <person name="Submissions S."/>
        </authorList>
    </citation>
    <scope>NUCLEOTIDE SEQUENCE [LARGE SCALE GENOMIC DNA]</scope>
    <source>
        <strain evidence="1 2">DSM 25457</strain>
    </source>
</reference>
<evidence type="ECO:0000313" key="1">
    <source>
        <dbReference type="EMBL" id="SMP52000.1"/>
    </source>
</evidence>
<evidence type="ECO:0000313" key="2">
    <source>
        <dbReference type="Proteomes" id="UP001158067"/>
    </source>
</evidence>
<proteinExistence type="predicted"/>
<organism evidence="1 2">
    <name type="scientific">Neorhodopirellula lusitana</name>
    <dbReference type="NCBI Taxonomy" id="445327"/>
    <lineage>
        <taxon>Bacteria</taxon>
        <taxon>Pseudomonadati</taxon>
        <taxon>Planctomycetota</taxon>
        <taxon>Planctomycetia</taxon>
        <taxon>Pirellulales</taxon>
        <taxon>Pirellulaceae</taxon>
        <taxon>Neorhodopirellula</taxon>
    </lineage>
</organism>
<sequence length="186" mass="19455">MMIRNNSRIGLVLGGLAISGLSVCFTGCPQSGPPTGQTSASESRQLKASPYRLKTSPDGAISLTEASENLGDETKAVTLVGKIDAGEFSAFEPDQATFMLSELPADGHGNDDPDHEDNCPFCKRRAANAPKAIIQIVDADGKIVPTDAQTLLGLQKGDRVIAVGNASYDATVNAITVQCQKIYSGT</sequence>
<protein>
    <submittedName>
        <fullName evidence="1">Uncharacterized protein</fullName>
    </submittedName>
</protein>
<dbReference type="EMBL" id="FXUG01000003">
    <property type="protein sequence ID" value="SMP52000.1"/>
    <property type="molecule type" value="Genomic_DNA"/>
</dbReference>
<keyword evidence="2" id="KW-1185">Reference proteome</keyword>
<gene>
    <name evidence="1" type="ORF">SAMN06265222_103390</name>
</gene>
<comment type="caution">
    <text evidence="1">The sequence shown here is derived from an EMBL/GenBank/DDBJ whole genome shotgun (WGS) entry which is preliminary data.</text>
</comment>
<dbReference type="Proteomes" id="UP001158067">
    <property type="component" value="Unassembled WGS sequence"/>
</dbReference>